<keyword evidence="5" id="KW-0808">Transferase</keyword>
<keyword evidence="16" id="KW-0675">Receptor</keyword>
<evidence type="ECO:0000256" key="2">
    <source>
        <dbReference type="ARBA" id="ARBA00011902"/>
    </source>
</evidence>
<dbReference type="SUPFAM" id="SSF50965">
    <property type="entry name" value="Galactose oxidase, central domain"/>
    <property type="match status" value="1"/>
</dbReference>
<dbReference type="eggNOG" id="KOG0613">
    <property type="taxonomic scope" value="Eukaryota"/>
</dbReference>
<dbReference type="CDD" id="cd00063">
    <property type="entry name" value="FN3"/>
    <property type="match status" value="4"/>
</dbReference>
<dbReference type="InterPro" id="IPR003961">
    <property type="entry name" value="FN3_dom"/>
</dbReference>
<dbReference type="EC" id="2.7.10.1" evidence="2"/>
<feature type="region of interest" description="Disordered" evidence="18">
    <location>
        <begin position="793"/>
        <end position="812"/>
    </location>
</feature>
<dbReference type="OrthoDB" id="73403at2759"/>
<evidence type="ECO:0000259" key="20">
    <source>
        <dbReference type="PROSITE" id="PS50853"/>
    </source>
</evidence>
<evidence type="ECO:0000256" key="9">
    <source>
        <dbReference type="ARBA" id="ARBA00022741"/>
    </source>
</evidence>
<comment type="subcellular location">
    <subcellularLocation>
        <location evidence="1">Cell membrane</location>
        <topology evidence="1">Single-pass type I membrane protein</topology>
    </subcellularLocation>
</comment>
<dbReference type="Gene3D" id="2.120.10.80">
    <property type="entry name" value="Kelch-type beta propeller"/>
    <property type="match status" value="1"/>
</dbReference>
<evidence type="ECO:0000256" key="1">
    <source>
        <dbReference type="ARBA" id="ARBA00004251"/>
    </source>
</evidence>
<evidence type="ECO:0000256" key="10">
    <source>
        <dbReference type="ARBA" id="ARBA00022777"/>
    </source>
</evidence>
<evidence type="ECO:0000256" key="3">
    <source>
        <dbReference type="ARBA" id="ARBA00022441"/>
    </source>
</evidence>
<dbReference type="PROSITE" id="PS50853">
    <property type="entry name" value="FN3"/>
    <property type="match status" value="3"/>
</dbReference>
<dbReference type="Pfam" id="PF12810">
    <property type="entry name" value="ALK_LTK_GRD"/>
    <property type="match status" value="1"/>
</dbReference>
<evidence type="ECO:0000256" key="14">
    <source>
        <dbReference type="ARBA" id="ARBA00023137"/>
    </source>
</evidence>
<keyword evidence="6" id="KW-0812">Transmembrane</keyword>
<proteinExistence type="predicted"/>
<evidence type="ECO:0000256" key="11">
    <source>
        <dbReference type="ARBA" id="ARBA00022840"/>
    </source>
</evidence>
<feature type="domain" description="Fibronectin type-III" evidence="20">
    <location>
        <begin position="813"/>
        <end position="910"/>
    </location>
</feature>
<evidence type="ECO:0000256" key="16">
    <source>
        <dbReference type="ARBA" id="ARBA00023170"/>
    </source>
</evidence>
<keyword evidence="14" id="KW-0829">Tyrosine-protein kinase</keyword>
<feature type="domain" description="Fibronectin type-III" evidence="20">
    <location>
        <begin position="351"/>
        <end position="450"/>
    </location>
</feature>
<keyword evidence="11" id="KW-0067">ATP-binding</keyword>
<dbReference type="RefSeq" id="XP_008865215.1">
    <property type="nucleotide sequence ID" value="XM_008866993.1"/>
</dbReference>
<evidence type="ECO:0000256" key="8">
    <source>
        <dbReference type="ARBA" id="ARBA00022737"/>
    </source>
</evidence>
<evidence type="ECO:0000256" key="5">
    <source>
        <dbReference type="ARBA" id="ARBA00022679"/>
    </source>
</evidence>
<dbReference type="Gene3D" id="2.60.40.10">
    <property type="entry name" value="Immunoglobulins"/>
    <property type="match status" value="4"/>
</dbReference>
<keyword evidence="10" id="KW-0418">Kinase</keyword>
<sequence>MLRLGVVLCAAGGALAEMLSFAPTIQNVSPRECSLSSIAATIAWPAVVPTDDVLDAYELSYRVVQNTTWISWSNSLTGRIGAVPSLEVQTVVSRGLSGPITGGYFRLTSSYLSIADVDTRTGLAVSPLIAFDASAADVRAALEAIHDIMHVQVTREGPDLLGGYAWRIEFHEEHARPMLGIHTNLLDNGSVSISQVDLPTSMCTTDCIATVTGLSANTNYVFRVRAHAATAGWGPWSPVTKPWTTCTLALPGMPTQVIATSVSPVGISVTWAAPSDATTSLPIRSYSFGHRCNDDIFWRTQIIPSNTPFAAVTTARPNANCQVRVLATNDVGSGQYSDVVSVRTLPGPPLPPLSAVLSSISESMLRISITPTMDDGGAQPVAYIAEIKTADGTDWIPLPTLSPVVGSAAVLTLDWQAPAPYTRYVARVSSKNSLGASDWVVSNFIRTDRPRVVAARKAADPRAIEMLVVPALTAGEAANRQDKYYMAGTANGGRLGGDGQPGAVYVRVFAMDGALLKQDAVYFTGSVQNYTIPDTPKYVRAVADVYAWGGGGGGGSINAHDGGFGGGGGFARAAFSITRGSVFQVTVGGGGGGATSRSGGSGGFGGGGRGGRGHFVGGGGGGATLIHIEKPRGQWTLVLVAAGGGGGGASSVCCAAGGAAGGVNGTAGMEPTAAQMGLPLSLANRDEFHSKFEFGDTRDFTGSAARDNNVEFGYAPGADFATLAGGGGGGRCASGGEAGRQSSYESAIQQVATFGQPFVGGIGGDGKKGGGGGGGGFFGGGGGGGGLEGAGGGGGSGYISASEVEPLPDPVQAPVPQQVTITSGVTTLSIQWRPPENGPFTHRHQNVGYIVEVASGYANEDFVPVDGTTNTQFVLSGLTPATSYAIRIKLLVPGDLGGYSSRVVAQTLPRPTNSWQHIRPTLLMQSNVGGGFRHADGAFGSPSPRRGHTMVVLGEYTYLFGGFGPGYRCQRGTSDVCMASPLENNELWRYHSTTQTWYVSISATLHVQDVVGGVRPPPREKHSASALGDGKMLVFGGRQLAGPRAFNDVWQLDVGTTTTLASTQTTPNVALVDGQDTWTAAMASIDPTRMCIRSMQVVLNITHACLNTLEVFLYGPGPTTLPSLQQDYMTGSDVVGDVMWTIDGGNQPNGPIRASSAVPTTRGHRVQLYGAANASMACRSGPQTLVFNSTTSLEPMDAFSHLPAAGTWTLQIHDREKDSLAGTLTSWGIEWIMEPCTPSYEWTNVGGSIHGTPPSPRYQHTSIAVGPTTLFVFGGKDTVEYPDDLYRLDFYSSTSSRNAWQVLQPVGLSSFHRRYGQLFFVTPFQALVPTAGLREELDTPPIEDQLQALDMMQYALTEPTSAMQPLQAMNTTTSAPSQRYFTSGGWWTLPTSPSSKVVLFGGQDQTGFLDDLWELSLAESPPPSVSPDYICPWMMRTRAAEWSISCGATSLPSQPCSVSSILQAAWCQGSYQTIQNLF</sequence>
<protein>
    <recommendedName>
        <fullName evidence="2">receptor protein-tyrosine kinase</fullName>
        <ecNumber evidence="2">2.7.10.1</ecNumber>
    </recommendedName>
</protein>
<evidence type="ECO:0000256" key="19">
    <source>
        <dbReference type="SAM" id="SignalP"/>
    </source>
</evidence>
<feature type="signal peptide" evidence="19">
    <location>
        <begin position="1"/>
        <end position="16"/>
    </location>
</feature>
<evidence type="ECO:0000256" key="6">
    <source>
        <dbReference type="ARBA" id="ARBA00022692"/>
    </source>
</evidence>
<keyword evidence="9" id="KW-0547">Nucleotide-binding</keyword>
<keyword evidence="12" id="KW-1133">Transmembrane helix</keyword>
<keyword evidence="3" id="KW-0880">Kelch repeat</keyword>
<evidence type="ECO:0000313" key="21">
    <source>
        <dbReference type="EMBL" id="ETW05438.1"/>
    </source>
</evidence>
<keyword evidence="13" id="KW-0472">Membrane</keyword>
<evidence type="ECO:0000256" key="4">
    <source>
        <dbReference type="ARBA" id="ARBA00022475"/>
    </source>
</evidence>
<dbReference type="VEuPathDB" id="FungiDB:H310_03203"/>
<keyword evidence="4" id="KW-1003">Cell membrane</keyword>
<keyword evidence="15" id="KW-1015">Disulfide bond</keyword>
<organism evidence="21">
    <name type="scientific">Aphanomyces invadans</name>
    <dbReference type="NCBI Taxonomy" id="157072"/>
    <lineage>
        <taxon>Eukaryota</taxon>
        <taxon>Sar</taxon>
        <taxon>Stramenopiles</taxon>
        <taxon>Oomycota</taxon>
        <taxon>Saprolegniomycetes</taxon>
        <taxon>Saprolegniales</taxon>
        <taxon>Verrucalvaceae</taxon>
        <taxon>Aphanomyces</taxon>
    </lineage>
</organism>
<evidence type="ECO:0000256" key="12">
    <source>
        <dbReference type="ARBA" id="ARBA00022989"/>
    </source>
</evidence>
<keyword evidence="17" id="KW-0325">Glycoprotein</keyword>
<evidence type="ECO:0000256" key="17">
    <source>
        <dbReference type="ARBA" id="ARBA00023180"/>
    </source>
</evidence>
<dbReference type="GO" id="GO:0004714">
    <property type="term" value="F:transmembrane receptor protein tyrosine kinase activity"/>
    <property type="evidence" value="ECO:0007669"/>
    <property type="project" value="UniProtKB-EC"/>
</dbReference>
<dbReference type="InterPro" id="IPR011043">
    <property type="entry name" value="Gal_Oxase/kelch_b-propeller"/>
</dbReference>
<reference evidence="21" key="1">
    <citation type="submission" date="2013-12" db="EMBL/GenBank/DDBJ databases">
        <title>The Genome Sequence of Aphanomyces invadans NJM9701.</title>
        <authorList>
            <consortium name="The Broad Institute Genomics Platform"/>
            <person name="Russ C."/>
            <person name="Tyler B."/>
            <person name="van West P."/>
            <person name="Dieguez-Uribeondo J."/>
            <person name="Young S.K."/>
            <person name="Zeng Q."/>
            <person name="Gargeya S."/>
            <person name="Fitzgerald M."/>
            <person name="Abouelleil A."/>
            <person name="Alvarado L."/>
            <person name="Chapman S.B."/>
            <person name="Gainer-Dewar J."/>
            <person name="Goldberg J."/>
            <person name="Griggs A."/>
            <person name="Gujja S."/>
            <person name="Hansen M."/>
            <person name="Howarth C."/>
            <person name="Imamovic A."/>
            <person name="Ireland A."/>
            <person name="Larimer J."/>
            <person name="McCowan C."/>
            <person name="Murphy C."/>
            <person name="Pearson M."/>
            <person name="Poon T.W."/>
            <person name="Priest M."/>
            <person name="Roberts A."/>
            <person name="Saif S."/>
            <person name="Shea T."/>
            <person name="Sykes S."/>
            <person name="Wortman J."/>
            <person name="Nusbaum C."/>
            <person name="Birren B."/>
        </authorList>
    </citation>
    <scope>NUCLEOTIDE SEQUENCE [LARGE SCALE GENOMIC DNA]</scope>
    <source>
        <strain evidence="21">NJM9701</strain>
    </source>
</reference>
<dbReference type="PANTHER" id="PTHR46093">
    <property type="entry name" value="ACYL-COA-BINDING DOMAIN-CONTAINING PROTEIN 5"/>
    <property type="match status" value="1"/>
</dbReference>
<dbReference type="SMART" id="SM00060">
    <property type="entry name" value="FN3"/>
    <property type="match status" value="4"/>
</dbReference>
<feature type="domain" description="Fibronectin type-III" evidence="20">
    <location>
        <begin position="253"/>
        <end position="347"/>
    </location>
</feature>
<dbReference type="InterPro" id="IPR015915">
    <property type="entry name" value="Kelch-typ_b-propeller"/>
</dbReference>
<dbReference type="Gene3D" id="2.60.120.260">
    <property type="entry name" value="Galactose-binding domain-like"/>
    <property type="match status" value="1"/>
</dbReference>
<evidence type="ECO:0000256" key="7">
    <source>
        <dbReference type="ARBA" id="ARBA00022729"/>
    </source>
</evidence>
<dbReference type="EMBL" id="KI913956">
    <property type="protein sequence ID" value="ETW05438.1"/>
    <property type="molecule type" value="Genomic_DNA"/>
</dbReference>
<evidence type="ECO:0000256" key="15">
    <source>
        <dbReference type="ARBA" id="ARBA00023157"/>
    </source>
</evidence>
<evidence type="ECO:0000256" key="13">
    <source>
        <dbReference type="ARBA" id="ARBA00023136"/>
    </source>
</evidence>
<dbReference type="GeneID" id="20080253"/>
<dbReference type="STRING" id="157072.A0A024UIN0"/>
<dbReference type="GO" id="GO:0005886">
    <property type="term" value="C:plasma membrane"/>
    <property type="evidence" value="ECO:0007669"/>
    <property type="project" value="UniProtKB-SubCell"/>
</dbReference>
<feature type="chain" id="PRO_5001535221" description="receptor protein-tyrosine kinase" evidence="19">
    <location>
        <begin position="17"/>
        <end position="1478"/>
    </location>
</feature>
<keyword evidence="8" id="KW-0677">Repeat</keyword>
<dbReference type="InterPro" id="IPR055163">
    <property type="entry name" value="ALK/LTK-like_GRD"/>
</dbReference>
<name>A0A024UIN0_9STRA</name>
<gene>
    <name evidence="21" type="ORF">H310_03203</name>
</gene>
<keyword evidence="7 19" id="KW-0732">Signal</keyword>
<dbReference type="Pfam" id="PF00041">
    <property type="entry name" value="fn3"/>
    <property type="match status" value="1"/>
</dbReference>
<dbReference type="GO" id="GO:0005524">
    <property type="term" value="F:ATP binding"/>
    <property type="evidence" value="ECO:0007669"/>
    <property type="project" value="UniProtKB-KW"/>
</dbReference>
<evidence type="ECO:0000256" key="18">
    <source>
        <dbReference type="SAM" id="MobiDB-lite"/>
    </source>
</evidence>
<dbReference type="InterPro" id="IPR013783">
    <property type="entry name" value="Ig-like_fold"/>
</dbReference>
<dbReference type="InterPro" id="IPR036116">
    <property type="entry name" value="FN3_sf"/>
</dbReference>
<accession>A0A024UIN0</accession>
<dbReference type="PANTHER" id="PTHR46093:SF18">
    <property type="entry name" value="FIBRONECTIN TYPE-III DOMAIN-CONTAINING PROTEIN"/>
    <property type="match status" value="1"/>
</dbReference>
<dbReference type="SUPFAM" id="SSF49265">
    <property type="entry name" value="Fibronectin type III"/>
    <property type="match status" value="2"/>
</dbReference>